<protein>
    <recommendedName>
        <fullName evidence="3">MORN repeat protein</fullName>
    </recommendedName>
</protein>
<evidence type="ECO:0008006" key="3">
    <source>
        <dbReference type="Google" id="ProtNLM"/>
    </source>
</evidence>
<dbReference type="EMBL" id="RRYP01004032">
    <property type="protein sequence ID" value="TNV83232.1"/>
    <property type="molecule type" value="Genomic_DNA"/>
</dbReference>
<dbReference type="Proteomes" id="UP000785679">
    <property type="component" value="Unassembled WGS sequence"/>
</dbReference>
<evidence type="ECO:0000313" key="2">
    <source>
        <dbReference type="Proteomes" id="UP000785679"/>
    </source>
</evidence>
<organism evidence="1 2">
    <name type="scientific">Halteria grandinella</name>
    <dbReference type="NCBI Taxonomy" id="5974"/>
    <lineage>
        <taxon>Eukaryota</taxon>
        <taxon>Sar</taxon>
        <taxon>Alveolata</taxon>
        <taxon>Ciliophora</taxon>
        <taxon>Intramacronucleata</taxon>
        <taxon>Spirotrichea</taxon>
        <taxon>Stichotrichia</taxon>
        <taxon>Sporadotrichida</taxon>
        <taxon>Halteriidae</taxon>
        <taxon>Halteria</taxon>
    </lineage>
</organism>
<sequence>MTDSAYFAERWFGRMAWLLSENCQAIFELWEKLGPYQYQGFFRGYQKTIVRESNKEDSQFEFGEERKTQVENQPSIASQGGQSIVMIDASGNSGDASVDQHLPKLYERSSCDWRELQFQNGDQGFYYGIMIKSPSWSQEGKIVEQVTFMGRGILLRVKKSSLEPTFFGSISPKTCTLYECFFQDGKPVFGRSITNATKDSSLQVYEGDFNESFTYHGEGTLWQENLCKIKGKFEKGRPHGQCQTTYYGPDGDLGSTVLLNMDPDRAIYMDGEYFRGTPDLKQLHVIKGDPRGAQVTRVYEKDNSRGSLICKEWVLVEKIKVPEKKGKKK</sequence>
<accession>A0A8J8NX58</accession>
<keyword evidence="2" id="KW-1185">Reference proteome</keyword>
<proteinExistence type="predicted"/>
<dbReference type="AlphaFoldDB" id="A0A8J8NX58"/>
<evidence type="ECO:0000313" key="1">
    <source>
        <dbReference type="EMBL" id="TNV83232.1"/>
    </source>
</evidence>
<reference evidence="1" key="1">
    <citation type="submission" date="2019-06" db="EMBL/GenBank/DDBJ databases">
        <authorList>
            <person name="Zheng W."/>
        </authorList>
    </citation>
    <scope>NUCLEOTIDE SEQUENCE</scope>
    <source>
        <strain evidence="1">QDHG01</strain>
    </source>
</reference>
<name>A0A8J8NX58_HALGN</name>
<comment type="caution">
    <text evidence="1">The sequence shown here is derived from an EMBL/GenBank/DDBJ whole genome shotgun (WGS) entry which is preliminary data.</text>
</comment>
<gene>
    <name evidence="1" type="ORF">FGO68_gene14422</name>
</gene>
<dbReference type="SUPFAM" id="SSF82185">
    <property type="entry name" value="Histone H3 K4-specific methyltransferase SET7/9 N-terminal domain"/>
    <property type="match status" value="1"/>
</dbReference>